<proteinExistence type="predicted"/>
<sequence length="47" mass="5303">MLACGFTAIGYYVIPQEPLKVDIIIQQTGNNTIKIYTPTQVIEFELD</sequence>
<dbReference type="EMBL" id="BART01005957">
    <property type="protein sequence ID" value="GAG55651.1"/>
    <property type="molecule type" value="Genomic_DNA"/>
</dbReference>
<evidence type="ECO:0000313" key="1">
    <source>
        <dbReference type="EMBL" id="GAG55651.1"/>
    </source>
</evidence>
<accession>X1A618</accession>
<dbReference type="AlphaFoldDB" id="X1A618"/>
<organism evidence="1">
    <name type="scientific">marine sediment metagenome</name>
    <dbReference type="NCBI Taxonomy" id="412755"/>
    <lineage>
        <taxon>unclassified sequences</taxon>
        <taxon>metagenomes</taxon>
        <taxon>ecological metagenomes</taxon>
    </lineage>
</organism>
<protein>
    <submittedName>
        <fullName evidence="1">Uncharacterized protein</fullName>
    </submittedName>
</protein>
<reference evidence="1" key="1">
    <citation type="journal article" date="2014" name="Front. Microbiol.">
        <title>High frequency of phylogenetically diverse reductive dehalogenase-homologous genes in deep subseafloor sedimentary metagenomes.</title>
        <authorList>
            <person name="Kawai M."/>
            <person name="Futagami T."/>
            <person name="Toyoda A."/>
            <person name="Takaki Y."/>
            <person name="Nishi S."/>
            <person name="Hori S."/>
            <person name="Arai W."/>
            <person name="Tsubouchi T."/>
            <person name="Morono Y."/>
            <person name="Uchiyama I."/>
            <person name="Ito T."/>
            <person name="Fujiyama A."/>
            <person name="Inagaki F."/>
            <person name="Takami H."/>
        </authorList>
    </citation>
    <scope>NUCLEOTIDE SEQUENCE</scope>
    <source>
        <strain evidence="1">Expedition CK06-06</strain>
    </source>
</reference>
<name>X1A618_9ZZZZ</name>
<gene>
    <name evidence="1" type="ORF">S01H4_13534</name>
</gene>
<comment type="caution">
    <text evidence="1">The sequence shown here is derived from an EMBL/GenBank/DDBJ whole genome shotgun (WGS) entry which is preliminary data.</text>
</comment>